<accession>A0A5R9KTL5</accession>
<evidence type="ECO:0000313" key="1">
    <source>
        <dbReference type="EMBL" id="TLU99444.1"/>
    </source>
</evidence>
<dbReference type="EMBL" id="VCEJ01000005">
    <property type="protein sequence ID" value="TLU99444.1"/>
    <property type="molecule type" value="Genomic_DNA"/>
</dbReference>
<gene>
    <name evidence="1" type="ORF">FEN17_23080</name>
</gene>
<organism evidence="1 2">
    <name type="scientific">Dyadobacter luticola</name>
    <dbReference type="NCBI Taxonomy" id="1979387"/>
    <lineage>
        <taxon>Bacteria</taxon>
        <taxon>Pseudomonadati</taxon>
        <taxon>Bacteroidota</taxon>
        <taxon>Cytophagia</taxon>
        <taxon>Cytophagales</taxon>
        <taxon>Spirosomataceae</taxon>
        <taxon>Dyadobacter</taxon>
    </lineage>
</organism>
<proteinExistence type="predicted"/>
<dbReference type="AlphaFoldDB" id="A0A5R9KTL5"/>
<sequence length="160" mass="18775">MYFTLQISQGDESLIGTFPEIAEVVTQGTTVEEVMMNSLDALDLFLQNFLKSELMKNLSEDNTPIHPTISTRTLEFCLVFTSRYDLILNQKQQDNWYEIWVDESHTKPYILLLQPVNNLFEITDPSQENRKVFESCSYEEARIWLLEDEFICFGRKQTND</sequence>
<dbReference type="Gene3D" id="3.30.160.250">
    <property type="match status" value="1"/>
</dbReference>
<name>A0A5R9KTL5_9BACT</name>
<comment type="caution">
    <text evidence="1">The sequence shown here is derived from an EMBL/GenBank/DDBJ whole genome shotgun (WGS) entry which is preliminary data.</text>
</comment>
<dbReference type="SUPFAM" id="SSF143100">
    <property type="entry name" value="TTHA1013/TTHA0281-like"/>
    <property type="match status" value="1"/>
</dbReference>
<keyword evidence="2" id="KW-1185">Reference proteome</keyword>
<evidence type="ECO:0008006" key="3">
    <source>
        <dbReference type="Google" id="ProtNLM"/>
    </source>
</evidence>
<protein>
    <recommendedName>
        <fullName evidence="3">Type II toxin-antitoxin system HicB family antitoxin</fullName>
    </recommendedName>
</protein>
<dbReference type="Proteomes" id="UP000306402">
    <property type="component" value="Unassembled WGS sequence"/>
</dbReference>
<dbReference type="OrthoDB" id="573182at2"/>
<dbReference type="RefSeq" id="WP_138367734.1">
    <property type="nucleotide sequence ID" value="NZ_VCEJ01000005.1"/>
</dbReference>
<dbReference type="InterPro" id="IPR035069">
    <property type="entry name" value="TTHA1013/TTHA0281-like"/>
</dbReference>
<evidence type="ECO:0000313" key="2">
    <source>
        <dbReference type="Proteomes" id="UP000306402"/>
    </source>
</evidence>
<reference evidence="1 2" key="1">
    <citation type="submission" date="2019-05" db="EMBL/GenBank/DDBJ databases">
        <authorList>
            <person name="Qu J.-H."/>
        </authorList>
    </citation>
    <scope>NUCLEOTIDE SEQUENCE [LARGE SCALE GENOMIC DNA]</scope>
    <source>
        <strain evidence="1 2">T17</strain>
    </source>
</reference>